<feature type="domain" description="Glycosyl transferase family 1" evidence="14">
    <location>
        <begin position="106"/>
        <end position="245"/>
    </location>
</feature>
<keyword evidence="7" id="KW-0812">Transmembrane</keyword>
<comment type="pathway">
    <text evidence="2">Protein modification; protein glycosylation.</text>
</comment>
<dbReference type="Proteomes" id="UP000317650">
    <property type="component" value="Chromosome 10"/>
</dbReference>
<evidence type="ECO:0000256" key="13">
    <source>
        <dbReference type="SAM" id="SignalP"/>
    </source>
</evidence>
<dbReference type="SUPFAM" id="SSF53756">
    <property type="entry name" value="UDP-Glycosyltransferase/glycogen phosphorylase"/>
    <property type="match status" value="1"/>
</dbReference>
<evidence type="ECO:0000313" key="17">
    <source>
        <dbReference type="Proteomes" id="UP000317650"/>
    </source>
</evidence>
<sequence length="265" mass="29241">MATTLLSSLLSPVLFSAVAAVISGRRGRRRAVGFFHSYTNDGGRGERVLWCAVRAVQEENPDLGYAVFTGDDASPQSLTSRALDRFGVKLLRPPQAHSPQLEAFANAVGILDEDMPRPKLQFVGSCRNKQDEERLQKLKERCRELNLDNFVEFHRDASYRDLVQLLGGAVSGLHSMIDEHFGISVIEYMASCVIPVGPKMDIVLNEGGRKTGFLASDKEEYTEAILKVIKMPEAERLAIAAAARKRAQSEGRNQSGNHEDPKSTL</sequence>
<evidence type="ECO:0000256" key="7">
    <source>
        <dbReference type="ARBA" id="ARBA00022692"/>
    </source>
</evidence>
<keyword evidence="10" id="KW-0472">Membrane</keyword>
<gene>
    <name evidence="16" type="ORF">C4D60_Mb10t12100</name>
</gene>
<proteinExistence type="predicted"/>
<keyword evidence="5" id="KW-0328">Glycosyltransferase</keyword>
<feature type="domain" description="ALG11 mannosyltransferase N-terminal" evidence="15">
    <location>
        <begin position="30"/>
        <end position="92"/>
    </location>
</feature>
<evidence type="ECO:0000313" key="16">
    <source>
        <dbReference type="EMBL" id="THU53217.1"/>
    </source>
</evidence>
<dbReference type="AlphaFoldDB" id="A0A4S8IWH3"/>
<comment type="catalytic activity">
    <reaction evidence="11">
        <text>an alpha-D-Man-(1-&gt;3)-[alpha-D-Man-(1-&gt;6)]-beta-D-Man-(1-&gt;4)-beta-D-GlcNAc-(1-&gt;4)-alpha-D-GlcNAc-diphospho-di-trans,poly-cis-dolichol + 2 GDP-alpha-D-mannose = an alpha-D-Man-(1-&gt;2)-alpha-D-Man-(1-&gt;2)-alpha-D-Man-(1-&gt;3)-[alpha-D-Man-(1-&gt;6)]-beta-D-Man-(1-&gt;4)-beta-D-GlcNAc-(1-&gt;4)-alpha-D-GlcNAc-diphospho-di-trans,poly-cis-dolichol + 2 GDP + 2 H(+)</text>
        <dbReference type="Rhea" id="RHEA:29523"/>
        <dbReference type="Rhea" id="RHEA-COMP:19515"/>
        <dbReference type="Rhea" id="RHEA-COMP:19516"/>
        <dbReference type="ChEBI" id="CHEBI:15378"/>
        <dbReference type="ChEBI" id="CHEBI:57527"/>
        <dbReference type="ChEBI" id="CHEBI:58189"/>
        <dbReference type="ChEBI" id="CHEBI:132511"/>
        <dbReference type="ChEBI" id="CHEBI:132515"/>
        <dbReference type="EC" id="2.4.1.131"/>
    </reaction>
    <physiologicalReaction direction="left-to-right" evidence="11">
        <dbReference type="Rhea" id="RHEA:29524"/>
    </physiologicalReaction>
</comment>
<name>A0A4S8IWH3_MUSBA</name>
<comment type="caution">
    <text evidence="16">The sequence shown here is derived from an EMBL/GenBank/DDBJ whole genome shotgun (WGS) entry which is preliminary data.</text>
</comment>
<evidence type="ECO:0000256" key="11">
    <source>
        <dbReference type="ARBA" id="ARBA00045065"/>
    </source>
</evidence>
<evidence type="ECO:0000259" key="14">
    <source>
        <dbReference type="Pfam" id="PF00534"/>
    </source>
</evidence>
<feature type="region of interest" description="Disordered" evidence="12">
    <location>
        <begin position="242"/>
        <end position="265"/>
    </location>
</feature>
<evidence type="ECO:0000256" key="6">
    <source>
        <dbReference type="ARBA" id="ARBA00022679"/>
    </source>
</evidence>
<dbReference type="InterPro" id="IPR001296">
    <property type="entry name" value="Glyco_trans_1"/>
</dbReference>
<evidence type="ECO:0000256" key="5">
    <source>
        <dbReference type="ARBA" id="ARBA00022676"/>
    </source>
</evidence>
<dbReference type="Pfam" id="PF00534">
    <property type="entry name" value="Glycos_transf_1"/>
    <property type="match status" value="1"/>
</dbReference>
<dbReference type="GO" id="GO:0004377">
    <property type="term" value="F:GDP-Man:Man(3)GlcNAc(2)-PP-Dol alpha-1,2-mannosyltransferase activity"/>
    <property type="evidence" value="ECO:0007669"/>
    <property type="project" value="UniProtKB-EC"/>
</dbReference>
<evidence type="ECO:0000256" key="4">
    <source>
        <dbReference type="ARBA" id="ARBA00022018"/>
    </source>
</evidence>
<keyword evidence="6" id="KW-0808">Transferase</keyword>
<evidence type="ECO:0000256" key="1">
    <source>
        <dbReference type="ARBA" id="ARBA00004389"/>
    </source>
</evidence>
<protein>
    <recommendedName>
        <fullName evidence="4">GDP-Man:Man(3)GlcNAc(2)-PP-Dol alpha-1,2-mannosyltransferase</fullName>
        <ecNumber evidence="3">2.4.1.131</ecNumber>
    </recommendedName>
</protein>
<keyword evidence="8" id="KW-0256">Endoplasmic reticulum</keyword>
<keyword evidence="17" id="KW-1185">Reference proteome</keyword>
<keyword evidence="9" id="KW-1133">Transmembrane helix</keyword>
<accession>A0A4S8IWH3</accession>
<dbReference type="Gene3D" id="3.40.50.2000">
    <property type="entry name" value="Glycogen Phosphorylase B"/>
    <property type="match status" value="1"/>
</dbReference>
<dbReference type="EMBL" id="PYDT01000008">
    <property type="protein sequence ID" value="THU53217.1"/>
    <property type="molecule type" value="Genomic_DNA"/>
</dbReference>
<comment type="subcellular location">
    <subcellularLocation>
        <location evidence="1">Endoplasmic reticulum membrane</location>
        <topology evidence="1">Single-pass membrane protein</topology>
    </subcellularLocation>
</comment>
<evidence type="ECO:0000256" key="12">
    <source>
        <dbReference type="SAM" id="MobiDB-lite"/>
    </source>
</evidence>
<dbReference type="Pfam" id="PF15924">
    <property type="entry name" value="ALG11_N"/>
    <property type="match status" value="1"/>
</dbReference>
<dbReference type="InterPro" id="IPR038013">
    <property type="entry name" value="ALG11"/>
</dbReference>
<evidence type="ECO:0000259" key="15">
    <source>
        <dbReference type="Pfam" id="PF15924"/>
    </source>
</evidence>
<feature type="chain" id="PRO_5020422464" description="GDP-Man:Man(3)GlcNAc(2)-PP-Dol alpha-1,2-mannosyltransferase" evidence="13">
    <location>
        <begin position="21"/>
        <end position="265"/>
    </location>
</feature>
<evidence type="ECO:0000256" key="9">
    <source>
        <dbReference type="ARBA" id="ARBA00022989"/>
    </source>
</evidence>
<evidence type="ECO:0000256" key="8">
    <source>
        <dbReference type="ARBA" id="ARBA00022824"/>
    </source>
</evidence>
<evidence type="ECO:0000256" key="2">
    <source>
        <dbReference type="ARBA" id="ARBA00004922"/>
    </source>
</evidence>
<dbReference type="EC" id="2.4.1.131" evidence="3"/>
<reference evidence="16 17" key="1">
    <citation type="journal article" date="2019" name="Nat. Plants">
        <title>Genome sequencing of Musa balbisiana reveals subgenome evolution and function divergence in polyploid bananas.</title>
        <authorList>
            <person name="Yao X."/>
        </authorList>
    </citation>
    <scope>NUCLEOTIDE SEQUENCE [LARGE SCALE GENOMIC DNA]</scope>
    <source>
        <strain evidence="17">cv. DH-PKW</strain>
        <tissue evidence="16">Leaves</tissue>
    </source>
</reference>
<evidence type="ECO:0000256" key="3">
    <source>
        <dbReference type="ARBA" id="ARBA00012645"/>
    </source>
</evidence>
<organism evidence="16 17">
    <name type="scientific">Musa balbisiana</name>
    <name type="common">Banana</name>
    <dbReference type="NCBI Taxonomy" id="52838"/>
    <lineage>
        <taxon>Eukaryota</taxon>
        <taxon>Viridiplantae</taxon>
        <taxon>Streptophyta</taxon>
        <taxon>Embryophyta</taxon>
        <taxon>Tracheophyta</taxon>
        <taxon>Spermatophyta</taxon>
        <taxon>Magnoliopsida</taxon>
        <taxon>Liliopsida</taxon>
        <taxon>Zingiberales</taxon>
        <taxon>Musaceae</taxon>
        <taxon>Musa</taxon>
    </lineage>
</organism>
<dbReference type="PANTHER" id="PTHR45919">
    <property type="entry name" value="GDP-MAN:MAN(3)GLCNAC(2)-PP-DOL ALPHA-1,2-MANNOSYLTRANSFERASE"/>
    <property type="match status" value="1"/>
</dbReference>
<dbReference type="PANTHER" id="PTHR45919:SF1">
    <property type="entry name" value="GDP-MAN:MAN(3)GLCNAC(2)-PP-DOL ALPHA-1,2-MANNOSYLTRANSFERASE"/>
    <property type="match status" value="1"/>
</dbReference>
<keyword evidence="13" id="KW-0732">Signal</keyword>
<feature type="signal peptide" evidence="13">
    <location>
        <begin position="1"/>
        <end position="20"/>
    </location>
</feature>
<dbReference type="GO" id="GO:0006487">
    <property type="term" value="P:protein N-linked glycosylation"/>
    <property type="evidence" value="ECO:0007669"/>
    <property type="project" value="TreeGrafter"/>
</dbReference>
<dbReference type="STRING" id="52838.A0A4S8IWH3"/>
<dbReference type="GO" id="GO:0005789">
    <property type="term" value="C:endoplasmic reticulum membrane"/>
    <property type="evidence" value="ECO:0007669"/>
    <property type="project" value="UniProtKB-SubCell"/>
</dbReference>
<dbReference type="InterPro" id="IPR031814">
    <property type="entry name" value="ALG11_N"/>
</dbReference>
<evidence type="ECO:0000256" key="10">
    <source>
        <dbReference type="ARBA" id="ARBA00023136"/>
    </source>
</evidence>